<dbReference type="InterPro" id="IPR000073">
    <property type="entry name" value="AB_hydrolase_1"/>
</dbReference>
<keyword evidence="3" id="KW-1185">Reference proteome</keyword>
<sequence>MNAFPSRSVIPFLHGRSIRTLRAGPTNTALRWLKAAAIIIGLTASMFTVTSEAKEVHHPIRNIVLVHGAFADGSSWSEVITAMQRKGYHVTAVQNPLTSLADDVAATRRVLARQSGDVILVGHSYAGAVVTEAGNADNVKGIVYLSALVPDSGESVSDLLTRLKAPMDGLKPDADGLIWLDDPAAYRQVMAGDVPEPRARVLAATQVPISTAAFEGKVSHAAWHDKPTWYLVTEQDHALKTPVQRELAQLIGARVTSVKSSHMSLVSHPAVVVNLIERAAKEAHR</sequence>
<reference evidence="2 3" key="1">
    <citation type="submission" date="2023-07" db="EMBL/GenBank/DDBJ databases">
        <authorList>
            <person name="Peeters C."/>
        </authorList>
    </citation>
    <scope>NUCLEOTIDE SEQUENCE [LARGE SCALE GENOMIC DNA]</scope>
    <source>
        <strain evidence="2 3">LMG 19083</strain>
    </source>
</reference>
<dbReference type="Proteomes" id="UP001189813">
    <property type="component" value="Unassembled WGS sequence"/>
</dbReference>
<dbReference type="Pfam" id="PF12697">
    <property type="entry name" value="Abhydrolase_6"/>
    <property type="match status" value="1"/>
</dbReference>
<organism evidence="2 3">
    <name type="scientific">Ralstonia psammae</name>
    <dbReference type="NCBI Taxonomy" id="3058598"/>
    <lineage>
        <taxon>Bacteria</taxon>
        <taxon>Pseudomonadati</taxon>
        <taxon>Pseudomonadota</taxon>
        <taxon>Betaproteobacteria</taxon>
        <taxon>Burkholderiales</taxon>
        <taxon>Burkholderiaceae</taxon>
        <taxon>Ralstonia</taxon>
    </lineage>
</organism>
<dbReference type="PANTHER" id="PTHR37017:SF11">
    <property type="entry name" value="ESTERASE_LIPASE_THIOESTERASE DOMAIN-CONTAINING PROTEIN"/>
    <property type="match status" value="1"/>
</dbReference>
<accession>A0ABM9JC37</accession>
<gene>
    <name evidence="2" type="ORF">LMG19083_01856</name>
</gene>
<dbReference type="InterPro" id="IPR029058">
    <property type="entry name" value="AB_hydrolase_fold"/>
</dbReference>
<proteinExistence type="predicted"/>
<evidence type="ECO:0000259" key="1">
    <source>
        <dbReference type="Pfam" id="PF12697"/>
    </source>
</evidence>
<name>A0ABM9JC37_9RALS</name>
<dbReference type="InterPro" id="IPR052897">
    <property type="entry name" value="Sec-Metab_Biosynth_Hydrolase"/>
</dbReference>
<evidence type="ECO:0000313" key="2">
    <source>
        <dbReference type="EMBL" id="CAJ0789365.1"/>
    </source>
</evidence>
<comment type="caution">
    <text evidence="2">The sequence shown here is derived from an EMBL/GenBank/DDBJ whole genome shotgun (WGS) entry which is preliminary data.</text>
</comment>
<dbReference type="EMBL" id="CATZBU010000003">
    <property type="protein sequence ID" value="CAJ0789365.1"/>
    <property type="molecule type" value="Genomic_DNA"/>
</dbReference>
<evidence type="ECO:0000313" key="3">
    <source>
        <dbReference type="Proteomes" id="UP001189813"/>
    </source>
</evidence>
<protein>
    <recommendedName>
        <fullName evidence="1">AB hydrolase-1 domain-containing protein</fullName>
    </recommendedName>
</protein>
<feature type="domain" description="AB hydrolase-1" evidence="1">
    <location>
        <begin position="63"/>
        <end position="274"/>
    </location>
</feature>
<dbReference type="Gene3D" id="3.40.50.1820">
    <property type="entry name" value="alpha/beta hydrolase"/>
    <property type="match status" value="1"/>
</dbReference>
<dbReference type="PANTHER" id="PTHR37017">
    <property type="entry name" value="AB HYDROLASE-1 DOMAIN-CONTAINING PROTEIN-RELATED"/>
    <property type="match status" value="1"/>
</dbReference>
<dbReference type="SUPFAM" id="SSF53474">
    <property type="entry name" value="alpha/beta-Hydrolases"/>
    <property type="match status" value="1"/>
</dbReference>